<dbReference type="Proteomes" id="UP000694843">
    <property type="component" value="Unplaced"/>
</dbReference>
<evidence type="ECO:0000256" key="1">
    <source>
        <dbReference type="SAM" id="MobiDB-lite"/>
    </source>
</evidence>
<dbReference type="OMA" id="NHATRRN"/>
<keyword evidence="3" id="KW-1185">Reference proteome</keyword>
<feature type="region of interest" description="Disordered" evidence="1">
    <location>
        <begin position="609"/>
        <end position="641"/>
    </location>
</feature>
<organism evidence="3 4">
    <name type="scientific">Hyalella azteca</name>
    <name type="common">Amphipod</name>
    <dbReference type="NCBI Taxonomy" id="294128"/>
    <lineage>
        <taxon>Eukaryota</taxon>
        <taxon>Metazoa</taxon>
        <taxon>Ecdysozoa</taxon>
        <taxon>Arthropoda</taxon>
        <taxon>Crustacea</taxon>
        <taxon>Multicrustacea</taxon>
        <taxon>Malacostraca</taxon>
        <taxon>Eumalacostraca</taxon>
        <taxon>Peracarida</taxon>
        <taxon>Amphipoda</taxon>
        <taxon>Senticaudata</taxon>
        <taxon>Talitrida</taxon>
        <taxon>Talitroidea</taxon>
        <taxon>Hyalellidae</taxon>
        <taxon>Hyalella</taxon>
    </lineage>
</organism>
<dbReference type="SUPFAM" id="SSF47769">
    <property type="entry name" value="SAM/Pointed domain"/>
    <property type="match status" value="1"/>
</dbReference>
<accession>A0A8B7P4S0</accession>
<dbReference type="AlphaFoldDB" id="A0A8B7P4S0"/>
<dbReference type="KEGG" id="hazt:108677246"/>
<feature type="compositionally biased region" description="Polar residues" evidence="1">
    <location>
        <begin position="147"/>
        <end position="170"/>
    </location>
</feature>
<dbReference type="OrthoDB" id="6433810at2759"/>
<dbReference type="GO" id="GO:0042393">
    <property type="term" value="F:histone binding"/>
    <property type="evidence" value="ECO:0007669"/>
    <property type="project" value="TreeGrafter"/>
</dbReference>
<feature type="compositionally biased region" description="Low complexity" evidence="1">
    <location>
        <begin position="135"/>
        <end position="146"/>
    </location>
</feature>
<dbReference type="PROSITE" id="PS50105">
    <property type="entry name" value="SAM_DOMAIN"/>
    <property type="match status" value="1"/>
</dbReference>
<dbReference type="GeneID" id="108677246"/>
<dbReference type="PANTHER" id="PTHR12247">
    <property type="entry name" value="POLYCOMB GROUP PROTEIN"/>
    <property type="match status" value="1"/>
</dbReference>
<evidence type="ECO:0000259" key="2">
    <source>
        <dbReference type="PROSITE" id="PS50105"/>
    </source>
</evidence>
<feature type="compositionally biased region" description="Polar residues" evidence="1">
    <location>
        <begin position="632"/>
        <end position="641"/>
    </location>
</feature>
<feature type="compositionally biased region" description="Basic and acidic residues" evidence="1">
    <location>
        <begin position="368"/>
        <end position="377"/>
    </location>
</feature>
<feature type="region of interest" description="Disordered" evidence="1">
    <location>
        <begin position="264"/>
        <end position="289"/>
    </location>
</feature>
<feature type="domain" description="SAM" evidence="2">
    <location>
        <begin position="488"/>
        <end position="534"/>
    </location>
</feature>
<feature type="compositionally biased region" description="Polar residues" evidence="1">
    <location>
        <begin position="609"/>
        <end position="624"/>
    </location>
</feature>
<dbReference type="InterPro" id="IPR050548">
    <property type="entry name" value="PcG_chromatin_remod_factors"/>
</dbReference>
<dbReference type="InterPro" id="IPR013761">
    <property type="entry name" value="SAM/pointed_sf"/>
</dbReference>
<name>A0A8B7P4S0_HYAAZ</name>
<protein>
    <submittedName>
        <fullName evidence="4">Mucin-6</fullName>
    </submittedName>
</protein>
<gene>
    <name evidence="4" type="primary">LOC108677246</name>
</gene>
<reference evidence="4" key="1">
    <citation type="submission" date="2025-08" db="UniProtKB">
        <authorList>
            <consortium name="RefSeq"/>
        </authorList>
    </citation>
    <scope>IDENTIFICATION</scope>
    <source>
        <tissue evidence="4">Whole organism</tissue>
    </source>
</reference>
<proteinExistence type="predicted"/>
<feature type="compositionally biased region" description="Polar residues" evidence="1">
    <location>
        <begin position="270"/>
        <end position="279"/>
    </location>
</feature>
<dbReference type="Gene3D" id="1.10.150.50">
    <property type="entry name" value="Transcription Factor, Ets-1"/>
    <property type="match status" value="1"/>
</dbReference>
<dbReference type="GO" id="GO:0045892">
    <property type="term" value="P:negative regulation of DNA-templated transcription"/>
    <property type="evidence" value="ECO:0007669"/>
    <property type="project" value="TreeGrafter"/>
</dbReference>
<dbReference type="Pfam" id="PF00536">
    <property type="entry name" value="SAM_1"/>
    <property type="match status" value="1"/>
</dbReference>
<dbReference type="GO" id="GO:0035102">
    <property type="term" value="C:PRC1 complex"/>
    <property type="evidence" value="ECO:0007669"/>
    <property type="project" value="TreeGrafter"/>
</dbReference>
<dbReference type="InterPro" id="IPR001660">
    <property type="entry name" value="SAM"/>
</dbReference>
<dbReference type="SMART" id="SM00454">
    <property type="entry name" value="SAM"/>
    <property type="match status" value="1"/>
</dbReference>
<feature type="region of interest" description="Disordered" evidence="1">
    <location>
        <begin position="358"/>
        <end position="387"/>
    </location>
</feature>
<evidence type="ECO:0000313" key="4">
    <source>
        <dbReference type="RefSeq" id="XP_018020940.1"/>
    </source>
</evidence>
<dbReference type="PANTHER" id="PTHR12247:SF138">
    <property type="entry name" value="POLYHOMEOTIC DISTAL, ISOFORM A-RELATED"/>
    <property type="match status" value="1"/>
</dbReference>
<dbReference type="RefSeq" id="XP_018020940.1">
    <property type="nucleotide sequence ID" value="XM_018165451.2"/>
</dbReference>
<sequence>MTNLTVLRSAQHAGWQGYCWPFSGNGFPVTAPPSPAAPSMANPSPCRPASPAHITAASPSSYQLQRLSRAYEEHLLQFTAAAAAASAVAASAASHTSVKMEPLSPDPLPQNSSKGGRAPRDANPATSGKNKSKQSRSSPSHSTLTSVAANKTPSPAVSPKSQNSARTKTPISFPGTPPHSSFTPPTAVPPGCFNPTSYGGLGTPTSAPMTTSPRSPHFMEPPSLPRNCSDLMRSLAAKYNNNNNNEFFSSQMSKSFARGGLNPRLPGTAGYSSPLNASPRSDDSLHDGFNLSKASPAKLFSPFLPHSPMNDMYQSPVSPRHSSAAALMDLIRNSASATSSLDVTPHNLSSSVKRYADTSPLDLSSSDSAKKLRRDSSHQASTFSPLTLEEPISPIDFEKNIPDVRLSPDVSRSSQKFCSHSRVGNVSESRSDASDISKHITYPSMLKASPLPDKRLSSSTGTADTMLETQQKDCNPNASSAHPAVLAWSMQDVCAFVRSIDLCAEYADMFLDERIDGWCLSLLTESHLTGNLGMKLGPALKLRSMLASVSSMPCDGRTVYAINETKLSAARNIDGPSNLTNIMNNFVNISTNNNEVSCKAAQNDRISNSSLNTELSPFRNSRASPATPGAEPNTSSPPHEE</sequence>
<feature type="compositionally biased region" description="Polar residues" evidence="1">
    <location>
        <begin position="203"/>
        <end position="214"/>
    </location>
</feature>
<feature type="region of interest" description="Disordered" evidence="1">
    <location>
        <begin position="96"/>
        <end position="221"/>
    </location>
</feature>
<dbReference type="GO" id="GO:0003682">
    <property type="term" value="F:chromatin binding"/>
    <property type="evidence" value="ECO:0007669"/>
    <property type="project" value="TreeGrafter"/>
</dbReference>
<feature type="region of interest" description="Disordered" evidence="1">
    <location>
        <begin position="34"/>
        <end position="54"/>
    </location>
</feature>
<evidence type="ECO:0000313" key="3">
    <source>
        <dbReference type="Proteomes" id="UP000694843"/>
    </source>
</evidence>